<dbReference type="Gene3D" id="2.60.40.2310">
    <property type="match status" value="1"/>
</dbReference>
<dbReference type="InterPro" id="IPR041469">
    <property type="entry name" value="Subtilisin-like_FN3"/>
</dbReference>
<dbReference type="FunFam" id="3.50.30.30:FF:000005">
    <property type="entry name" value="subtilisin-like protease SBT1.5"/>
    <property type="match status" value="1"/>
</dbReference>
<dbReference type="InterPro" id="IPR010259">
    <property type="entry name" value="S8pro/Inhibitor_I9"/>
</dbReference>
<comment type="subcellular location">
    <subcellularLocation>
        <location evidence="1">Secreted</location>
    </subcellularLocation>
</comment>
<dbReference type="Pfam" id="PF00082">
    <property type="entry name" value="Peptidase_S8"/>
    <property type="match status" value="1"/>
</dbReference>
<evidence type="ECO:0000259" key="12">
    <source>
        <dbReference type="Pfam" id="PF02225"/>
    </source>
</evidence>
<comment type="caution">
    <text evidence="15">The sequence shown here is derived from an EMBL/GenBank/DDBJ whole genome shotgun (WGS) entry which is preliminary data.</text>
</comment>
<feature type="active site" description="Charge relay system" evidence="9 10">
    <location>
        <position position="229"/>
    </location>
</feature>
<feature type="active site" description="Charge relay system" evidence="9 10">
    <location>
        <position position="554"/>
    </location>
</feature>
<feature type="domain" description="Subtilisin-like protease fibronectin type-III" evidence="14">
    <location>
        <begin position="669"/>
        <end position="764"/>
    </location>
</feature>
<evidence type="ECO:0000256" key="7">
    <source>
        <dbReference type="ARBA" id="ARBA00022825"/>
    </source>
</evidence>
<evidence type="ECO:0000256" key="1">
    <source>
        <dbReference type="ARBA" id="ARBA00004613"/>
    </source>
</evidence>
<dbReference type="AlphaFoldDB" id="A0A2H5Q4M9"/>
<dbReference type="CDD" id="cd02120">
    <property type="entry name" value="PA_subtilisin_like"/>
    <property type="match status" value="1"/>
</dbReference>
<name>A0A2H5Q4M9_CITUN</name>
<dbReference type="InterPro" id="IPR036852">
    <property type="entry name" value="Peptidase_S8/S53_dom_sf"/>
</dbReference>
<dbReference type="InterPro" id="IPR045051">
    <property type="entry name" value="SBT"/>
</dbReference>
<sequence>MYWSRIRNPCLQIETMLAPTLAINSQLCYRLLVKRHFYPAIAVTGNEIGANVLQTYIVRVQKPEQGTFSTEKDLERWYHSFLPATVSKSSADDHHHSRILYCYKNVMSGFAARLTAEEVKAMEKKKGFISAHVETYLGTHTTNSPKFLGLNQNSGLWKDSNLGKGVIIGVIDSGVKPDHPSFSDEGMPPPPAKWKGKCELEGATCNNKVIGVRNFLSSIGEPAVDDMGHGTHTASTAAGNFVSGANTFGLANGTAVGMAPLAHLAIYKTGDGKHQEGFQSRIAAAIEAAIQDGVDVISISYGSPPLAFYDDPIASEAFTAVRNGIFVSCAAGNKGPDPSSSTNGAPWILTVGASTTDRSIVASAQLGNHATYDVEILFMLVNFTSMQLPLVYPGGRNSSAAFCLPGSLNNIDVKGKVVVCERDGNMRRNETEYYVKEAGGAAMILISDKFDAYSAILETHVLPAVQVGYATGESIKAYINSTPSPTVAILLRTGNKKSAPEVASLSARGPNKVSPGILKPDIIGPGVSILAAWPSSQENITKTKATFEIADGTSMSCPHLSGIAALLKSTHPDWSPAAIKSAIMTTADIVNLEGKPIINNYNLLPADLFAVGAGHVNPSKANDPGLIYDIQPDDYVPYLCGLNYTDQQVQTIVDHDVQCSKVPSIAEAELNYPSFSIKLGSSPQTYNRTIANVGEANSSYTHQIVAPEGVEISVQPNEISFTERNQKVTYSITFTRSQKTSASYAQGYLSWVSTQHTVRSPIAVSFE</sequence>
<dbReference type="InterPro" id="IPR046450">
    <property type="entry name" value="PA_dom_sf"/>
</dbReference>
<reference evidence="15 16" key="1">
    <citation type="journal article" date="2017" name="Front. Genet.">
        <title>Draft sequencing of the heterozygous diploid genome of Satsuma (Citrus unshiu Marc.) using a hybrid assembly approach.</title>
        <authorList>
            <person name="Shimizu T."/>
            <person name="Tanizawa Y."/>
            <person name="Mochizuki T."/>
            <person name="Nagasaki H."/>
            <person name="Yoshioka T."/>
            <person name="Toyoda A."/>
            <person name="Fujiyama A."/>
            <person name="Kaminuma E."/>
            <person name="Nakamura Y."/>
        </authorList>
    </citation>
    <scope>NUCLEOTIDE SEQUENCE [LARGE SCALE GENOMIC DNA]</scope>
    <source>
        <strain evidence="16">cv. Miyagawa wase</strain>
    </source>
</reference>
<keyword evidence="8" id="KW-0325">Glycoprotein</keyword>
<protein>
    <recommendedName>
        <fullName evidence="17">Inhibitor I9 domain-containing protein</fullName>
    </recommendedName>
</protein>
<keyword evidence="4 10" id="KW-0645">Protease</keyword>
<dbReference type="InterPro" id="IPR034197">
    <property type="entry name" value="Peptidases_S8_3"/>
</dbReference>
<dbReference type="STRING" id="55188.A0A2H5Q4M9"/>
<evidence type="ECO:0000256" key="4">
    <source>
        <dbReference type="ARBA" id="ARBA00022670"/>
    </source>
</evidence>
<dbReference type="CDD" id="cd04852">
    <property type="entry name" value="Peptidases_S8_3"/>
    <property type="match status" value="1"/>
</dbReference>
<gene>
    <name evidence="15" type="ORF">CUMW_195700</name>
</gene>
<dbReference type="PROSITE" id="PS00136">
    <property type="entry name" value="SUBTILASE_ASP"/>
    <property type="match status" value="1"/>
</dbReference>
<evidence type="ECO:0000256" key="9">
    <source>
        <dbReference type="PIRSR" id="PIRSR615500-1"/>
    </source>
</evidence>
<dbReference type="Gene3D" id="3.50.30.30">
    <property type="match status" value="1"/>
</dbReference>
<dbReference type="SUPFAM" id="SSF52743">
    <property type="entry name" value="Subtilisin-like"/>
    <property type="match status" value="1"/>
</dbReference>
<dbReference type="PANTHER" id="PTHR10795">
    <property type="entry name" value="PROPROTEIN CONVERTASE SUBTILISIN/KEXIN"/>
    <property type="match status" value="1"/>
</dbReference>
<feature type="domain" description="Peptidase S8/S53" evidence="11">
    <location>
        <begin position="163"/>
        <end position="593"/>
    </location>
</feature>
<dbReference type="GO" id="GO:0004252">
    <property type="term" value="F:serine-type endopeptidase activity"/>
    <property type="evidence" value="ECO:0007669"/>
    <property type="project" value="UniProtKB-UniRule"/>
</dbReference>
<evidence type="ECO:0000256" key="3">
    <source>
        <dbReference type="ARBA" id="ARBA00022525"/>
    </source>
</evidence>
<comment type="similarity">
    <text evidence="2 10">Belongs to the peptidase S8 family.</text>
</comment>
<evidence type="ECO:0000256" key="10">
    <source>
        <dbReference type="PROSITE-ProRule" id="PRU01240"/>
    </source>
</evidence>
<evidence type="ECO:0000256" key="5">
    <source>
        <dbReference type="ARBA" id="ARBA00022729"/>
    </source>
</evidence>
<proteinExistence type="inferred from homology"/>
<feature type="domain" description="PA" evidence="12">
    <location>
        <begin position="387"/>
        <end position="475"/>
    </location>
</feature>
<dbReference type="InterPro" id="IPR015500">
    <property type="entry name" value="Peptidase_S8_subtilisin-rel"/>
</dbReference>
<evidence type="ECO:0000256" key="2">
    <source>
        <dbReference type="ARBA" id="ARBA00011073"/>
    </source>
</evidence>
<keyword evidence="3" id="KW-0964">Secreted</keyword>
<keyword evidence="16" id="KW-1185">Reference proteome</keyword>
<dbReference type="FunFam" id="2.60.40.2310:FF:000001">
    <property type="entry name" value="Subtilisin-like protease SBT1.5"/>
    <property type="match status" value="1"/>
</dbReference>
<dbReference type="Gene3D" id="3.30.70.80">
    <property type="entry name" value="Peptidase S8 propeptide/proteinase inhibitor I9"/>
    <property type="match status" value="1"/>
</dbReference>
<evidence type="ECO:0000259" key="13">
    <source>
        <dbReference type="Pfam" id="PF05922"/>
    </source>
</evidence>
<evidence type="ECO:0000259" key="14">
    <source>
        <dbReference type="Pfam" id="PF17766"/>
    </source>
</evidence>
<dbReference type="GO" id="GO:0005576">
    <property type="term" value="C:extracellular region"/>
    <property type="evidence" value="ECO:0007669"/>
    <property type="project" value="UniProtKB-SubCell"/>
</dbReference>
<dbReference type="Pfam" id="PF17766">
    <property type="entry name" value="fn3_6"/>
    <property type="match status" value="1"/>
</dbReference>
<dbReference type="InterPro" id="IPR000209">
    <property type="entry name" value="Peptidase_S8/S53_dom"/>
</dbReference>
<evidence type="ECO:0000256" key="6">
    <source>
        <dbReference type="ARBA" id="ARBA00022801"/>
    </source>
</evidence>
<keyword evidence="6 10" id="KW-0378">Hydrolase</keyword>
<dbReference type="InterPro" id="IPR037045">
    <property type="entry name" value="S8pro/Inhibitor_I9_sf"/>
</dbReference>
<dbReference type="Pfam" id="PF05922">
    <property type="entry name" value="Inhibitor_I9"/>
    <property type="match status" value="1"/>
</dbReference>
<dbReference type="Gene3D" id="3.40.50.200">
    <property type="entry name" value="Peptidase S8/S53 domain"/>
    <property type="match status" value="1"/>
</dbReference>
<feature type="domain" description="Inhibitor I9" evidence="13">
    <location>
        <begin position="55"/>
        <end position="132"/>
    </location>
</feature>
<dbReference type="InterPro" id="IPR023827">
    <property type="entry name" value="Peptidase_S8_Asp-AS"/>
</dbReference>
<evidence type="ECO:0000256" key="8">
    <source>
        <dbReference type="ARBA" id="ARBA00023180"/>
    </source>
</evidence>
<evidence type="ECO:0000259" key="11">
    <source>
        <dbReference type="Pfam" id="PF00082"/>
    </source>
</evidence>
<evidence type="ECO:0008006" key="17">
    <source>
        <dbReference type="Google" id="ProtNLM"/>
    </source>
</evidence>
<feature type="active site" description="Charge relay system" evidence="9 10">
    <location>
        <position position="172"/>
    </location>
</feature>
<dbReference type="EMBL" id="BDQV01000214">
    <property type="protein sequence ID" value="GAY59600.1"/>
    <property type="molecule type" value="Genomic_DNA"/>
</dbReference>
<dbReference type="PRINTS" id="PR00723">
    <property type="entry name" value="SUBTILISIN"/>
</dbReference>
<evidence type="ECO:0000313" key="16">
    <source>
        <dbReference type="Proteomes" id="UP000236630"/>
    </source>
</evidence>
<dbReference type="InterPro" id="IPR003137">
    <property type="entry name" value="PA_domain"/>
</dbReference>
<dbReference type="Pfam" id="PF02225">
    <property type="entry name" value="PA"/>
    <property type="match status" value="1"/>
</dbReference>
<keyword evidence="5" id="KW-0732">Signal</keyword>
<organism evidence="15 16">
    <name type="scientific">Citrus unshiu</name>
    <name type="common">Satsuma mandarin</name>
    <name type="synonym">Citrus nobilis var. unshiu</name>
    <dbReference type="NCBI Taxonomy" id="55188"/>
    <lineage>
        <taxon>Eukaryota</taxon>
        <taxon>Viridiplantae</taxon>
        <taxon>Streptophyta</taxon>
        <taxon>Embryophyta</taxon>
        <taxon>Tracheophyta</taxon>
        <taxon>Spermatophyta</taxon>
        <taxon>Magnoliopsida</taxon>
        <taxon>eudicotyledons</taxon>
        <taxon>Gunneridae</taxon>
        <taxon>Pentapetalae</taxon>
        <taxon>rosids</taxon>
        <taxon>malvids</taxon>
        <taxon>Sapindales</taxon>
        <taxon>Rutaceae</taxon>
        <taxon>Aurantioideae</taxon>
        <taxon>Citrus</taxon>
    </lineage>
</organism>
<dbReference type="PROSITE" id="PS51892">
    <property type="entry name" value="SUBTILASE"/>
    <property type="match status" value="1"/>
</dbReference>
<evidence type="ECO:0000313" key="15">
    <source>
        <dbReference type="EMBL" id="GAY59600.1"/>
    </source>
</evidence>
<dbReference type="Proteomes" id="UP000236630">
    <property type="component" value="Unassembled WGS sequence"/>
</dbReference>
<dbReference type="SUPFAM" id="SSF52025">
    <property type="entry name" value="PA domain"/>
    <property type="match status" value="1"/>
</dbReference>
<dbReference type="GO" id="GO:0006508">
    <property type="term" value="P:proteolysis"/>
    <property type="evidence" value="ECO:0007669"/>
    <property type="project" value="UniProtKB-KW"/>
</dbReference>
<accession>A0A2H5Q4M9</accession>
<keyword evidence="7 10" id="KW-0720">Serine protease</keyword>